<dbReference type="EMBL" id="CM042014">
    <property type="protein sequence ID" value="KAI3722120.1"/>
    <property type="molecule type" value="Genomic_DNA"/>
</dbReference>
<dbReference type="Proteomes" id="UP001055811">
    <property type="component" value="Linkage Group LG06"/>
</dbReference>
<evidence type="ECO:0000313" key="1">
    <source>
        <dbReference type="EMBL" id="KAI3722120.1"/>
    </source>
</evidence>
<reference evidence="1 2" key="2">
    <citation type="journal article" date="2022" name="Mol. Ecol. Resour.">
        <title>The genomes of chicory, endive, great burdock and yacon provide insights into Asteraceae paleo-polyploidization history and plant inulin production.</title>
        <authorList>
            <person name="Fan W."/>
            <person name="Wang S."/>
            <person name="Wang H."/>
            <person name="Wang A."/>
            <person name="Jiang F."/>
            <person name="Liu H."/>
            <person name="Zhao H."/>
            <person name="Xu D."/>
            <person name="Zhang Y."/>
        </authorList>
    </citation>
    <scope>NUCLEOTIDE SEQUENCE [LARGE SCALE GENOMIC DNA]</scope>
    <source>
        <strain evidence="2">cv. Punajuju</strain>
        <tissue evidence="1">Leaves</tissue>
    </source>
</reference>
<organism evidence="1 2">
    <name type="scientific">Cichorium intybus</name>
    <name type="common">Chicory</name>
    <dbReference type="NCBI Taxonomy" id="13427"/>
    <lineage>
        <taxon>Eukaryota</taxon>
        <taxon>Viridiplantae</taxon>
        <taxon>Streptophyta</taxon>
        <taxon>Embryophyta</taxon>
        <taxon>Tracheophyta</taxon>
        <taxon>Spermatophyta</taxon>
        <taxon>Magnoliopsida</taxon>
        <taxon>eudicotyledons</taxon>
        <taxon>Gunneridae</taxon>
        <taxon>Pentapetalae</taxon>
        <taxon>asterids</taxon>
        <taxon>campanulids</taxon>
        <taxon>Asterales</taxon>
        <taxon>Asteraceae</taxon>
        <taxon>Cichorioideae</taxon>
        <taxon>Cichorieae</taxon>
        <taxon>Cichoriinae</taxon>
        <taxon>Cichorium</taxon>
    </lineage>
</organism>
<name>A0ACB9BJD0_CICIN</name>
<accession>A0ACB9BJD0</accession>
<protein>
    <submittedName>
        <fullName evidence="1">Uncharacterized protein</fullName>
    </submittedName>
</protein>
<evidence type="ECO:0000313" key="2">
    <source>
        <dbReference type="Proteomes" id="UP001055811"/>
    </source>
</evidence>
<keyword evidence="2" id="KW-1185">Reference proteome</keyword>
<gene>
    <name evidence="1" type="ORF">L2E82_33148</name>
</gene>
<sequence length="68" mass="7408">MNASGSTSTSMLSSPFSSPNVTPFSKSRSFHGVKKQAYQLQFVFMLLTESSIFTSTLYSQKAGTSTEK</sequence>
<proteinExistence type="predicted"/>
<reference evidence="2" key="1">
    <citation type="journal article" date="2022" name="Mol. Ecol. Resour.">
        <title>The genomes of chicory, endive, great burdock and yacon provide insights into Asteraceae palaeo-polyploidization history and plant inulin production.</title>
        <authorList>
            <person name="Fan W."/>
            <person name="Wang S."/>
            <person name="Wang H."/>
            <person name="Wang A."/>
            <person name="Jiang F."/>
            <person name="Liu H."/>
            <person name="Zhao H."/>
            <person name="Xu D."/>
            <person name="Zhang Y."/>
        </authorList>
    </citation>
    <scope>NUCLEOTIDE SEQUENCE [LARGE SCALE GENOMIC DNA]</scope>
    <source>
        <strain evidence="2">cv. Punajuju</strain>
    </source>
</reference>
<comment type="caution">
    <text evidence="1">The sequence shown here is derived from an EMBL/GenBank/DDBJ whole genome shotgun (WGS) entry which is preliminary data.</text>
</comment>